<reference evidence="1" key="1">
    <citation type="submission" date="2018-02" db="EMBL/GenBank/DDBJ databases">
        <title>Rhizophora mucronata_Transcriptome.</title>
        <authorList>
            <person name="Meera S.P."/>
            <person name="Sreeshan A."/>
            <person name="Augustine A."/>
        </authorList>
    </citation>
    <scope>NUCLEOTIDE SEQUENCE</scope>
    <source>
        <tissue evidence="1">Leaf</tissue>
    </source>
</reference>
<dbReference type="AlphaFoldDB" id="A0A2P2QQC0"/>
<dbReference type="EMBL" id="GGEC01088607">
    <property type="protein sequence ID" value="MBX69091.1"/>
    <property type="molecule type" value="Transcribed_RNA"/>
</dbReference>
<accession>A0A2P2QQC0</accession>
<protein>
    <submittedName>
        <fullName evidence="1">Uncharacterized protein</fullName>
    </submittedName>
</protein>
<evidence type="ECO:0000313" key="1">
    <source>
        <dbReference type="EMBL" id="MBX69091.1"/>
    </source>
</evidence>
<sequence>MLLQSEFTVCRLCPTSSFTYIESFKFMLPLFLYRSVKTTSFGAITIQAPLLGGCNFHYLLAKLVFGLAESFPCKSKMSPVISLTASLLPFLSSSLAIGKCD</sequence>
<organism evidence="1">
    <name type="scientific">Rhizophora mucronata</name>
    <name type="common">Asiatic mangrove</name>
    <dbReference type="NCBI Taxonomy" id="61149"/>
    <lineage>
        <taxon>Eukaryota</taxon>
        <taxon>Viridiplantae</taxon>
        <taxon>Streptophyta</taxon>
        <taxon>Embryophyta</taxon>
        <taxon>Tracheophyta</taxon>
        <taxon>Spermatophyta</taxon>
        <taxon>Magnoliopsida</taxon>
        <taxon>eudicotyledons</taxon>
        <taxon>Gunneridae</taxon>
        <taxon>Pentapetalae</taxon>
        <taxon>rosids</taxon>
        <taxon>fabids</taxon>
        <taxon>Malpighiales</taxon>
        <taxon>Rhizophoraceae</taxon>
        <taxon>Rhizophora</taxon>
    </lineage>
</organism>
<name>A0A2P2QQC0_RHIMU</name>
<proteinExistence type="predicted"/>